<evidence type="ECO:0000259" key="5">
    <source>
        <dbReference type="Pfam" id="PF17953"/>
    </source>
</evidence>
<proteinExistence type="inferred from homology"/>
<reference evidence="7" key="1">
    <citation type="submission" date="2016-11" db="EMBL/GenBank/DDBJ databases">
        <authorList>
            <person name="Varghese N."/>
            <person name="Submissions S."/>
        </authorList>
    </citation>
    <scope>NUCLEOTIDE SEQUENCE [LARGE SCALE GENOMIC DNA]</scope>
    <source>
        <strain evidence="7">DSM 22212</strain>
    </source>
</reference>
<dbReference type="STRING" id="633813.SAMN04488087_1137"/>
<evidence type="ECO:0000256" key="2">
    <source>
        <dbReference type="ARBA" id="ARBA00016109"/>
    </source>
</evidence>
<name>A0A1M6SLL9_9BACT</name>
<dbReference type="GO" id="GO:0051607">
    <property type="term" value="P:defense response to virus"/>
    <property type="evidence" value="ECO:0007669"/>
    <property type="project" value="UniProtKB-KW"/>
</dbReference>
<comment type="similarity">
    <text evidence="1">Belongs to the CRISPR-associated Csm4 family.</text>
</comment>
<keyword evidence="4" id="KW-0051">Antiviral defense</keyword>
<dbReference type="RefSeq" id="WP_072715002.1">
    <property type="nucleotide sequence ID" value="NZ_FRAU01000003.1"/>
</dbReference>
<dbReference type="GO" id="GO:0003723">
    <property type="term" value="F:RNA binding"/>
    <property type="evidence" value="ECO:0007669"/>
    <property type="project" value="UniProtKB-KW"/>
</dbReference>
<evidence type="ECO:0000256" key="4">
    <source>
        <dbReference type="ARBA" id="ARBA00023118"/>
    </source>
</evidence>
<dbReference type="Proteomes" id="UP000185812">
    <property type="component" value="Unassembled WGS sequence"/>
</dbReference>
<accession>A0A1M6SLL9</accession>
<dbReference type="OrthoDB" id="7059961at2"/>
<dbReference type="InterPro" id="IPR040932">
    <property type="entry name" value="Csm4_C"/>
</dbReference>
<evidence type="ECO:0000256" key="1">
    <source>
        <dbReference type="ARBA" id="ARBA00005772"/>
    </source>
</evidence>
<sequence length="335" mass="37682">MTLQVIYLHPRASYRTPLRSDTLWGLLMVALRVVAGDREADAFIEACAAGQPPVRLSSAFPFVQETTPAGASVIHHFFPRPTLPPPSLPDSATTDPRTLFDQMQQGKKTKSIQWIPQALFEAVLQGELDEAGLRRALQAYRGPWPRVAVQDNLHTSIDRLTGTTRQENDSGQLFYSREFYLGRRQGLFFLCTGEVERLLPAIRYLHHTGWGGDSSVGKGHFDWQRSTMTLKVPARPTHRVLLSLYSPRTDELAHLRRHPEQTWYRLERRQGYAGAHRLPGRAYRKRPLYMLAEGTVVPDPGHPLCGTVHEVLTVGSVRVRHSGLALDVPACISRS</sequence>
<dbReference type="Pfam" id="PF17953">
    <property type="entry name" value="Csm4_C"/>
    <property type="match status" value="1"/>
</dbReference>
<keyword evidence="7" id="KW-1185">Reference proteome</keyword>
<dbReference type="AlphaFoldDB" id="A0A1M6SLL9"/>
<organism evidence="6 7">
    <name type="scientific">Rhodothermus profundi</name>
    <dbReference type="NCBI Taxonomy" id="633813"/>
    <lineage>
        <taxon>Bacteria</taxon>
        <taxon>Pseudomonadati</taxon>
        <taxon>Rhodothermota</taxon>
        <taxon>Rhodothermia</taxon>
        <taxon>Rhodothermales</taxon>
        <taxon>Rhodothermaceae</taxon>
        <taxon>Rhodothermus</taxon>
    </lineage>
</organism>
<feature type="domain" description="Csm4 C-terminal" evidence="5">
    <location>
        <begin position="238"/>
        <end position="299"/>
    </location>
</feature>
<evidence type="ECO:0000313" key="6">
    <source>
        <dbReference type="EMBL" id="SHK45537.1"/>
    </source>
</evidence>
<evidence type="ECO:0000256" key="3">
    <source>
        <dbReference type="ARBA" id="ARBA00022884"/>
    </source>
</evidence>
<dbReference type="NCBIfam" id="TIGR01903">
    <property type="entry name" value="cas5_csm4"/>
    <property type="match status" value="1"/>
</dbReference>
<keyword evidence="3" id="KW-0694">RNA-binding</keyword>
<evidence type="ECO:0000313" key="7">
    <source>
        <dbReference type="Proteomes" id="UP000185812"/>
    </source>
</evidence>
<gene>
    <name evidence="6" type="ORF">SAMN04488087_1137</name>
</gene>
<protein>
    <recommendedName>
        <fullName evidence="2">CRISPR system Cms protein Csm4</fullName>
    </recommendedName>
</protein>
<dbReference type="EMBL" id="FRAU01000003">
    <property type="protein sequence ID" value="SHK45537.1"/>
    <property type="molecule type" value="Genomic_DNA"/>
</dbReference>
<dbReference type="InterPro" id="IPR005510">
    <property type="entry name" value="Csm4"/>
</dbReference>